<evidence type="ECO:0000313" key="2">
    <source>
        <dbReference type="EMBL" id="NIX75316.1"/>
    </source>
</evidence>
<feature type="region of interest" description="Disordered" evidence="1">
    <location>
        <begin position="271"/>
        <end position="298"/>
    </location>
</feature>
<accession>A0ABX0VA96</accession>
<gene>
    <name evidence="2" type="ORF">HB375_01645</name>
</gene>
<proteinExistence type="predicted"/>
<protein>
    <submittedName>
        <fullName evidence="2">Uncharacterized protein</fullName>
    </submittedName>
</protein>
<name>A0ABX0VA96_9HYPH</name>
<keyword evidence="3" id="KW-1185">Reference proteome</keyword>
<feature type="compositionally biased region" description="Polar residues" evidence="1">
    <location>
        <begin position="272"/>
        <end position="295"/>
    </location>
</feature>
<sequence>MDIETWRTTVDAAYLTMARTQRERLRWITLIMAVRVVRLGDDLSDEVIKIIEQLTDELRACAMMSGYLKRGTRWAGVVEIDLVHPKLLGSETKRDLIGTLAGVDPNSLAPDQRLIVVHLHAVVDCKGHAKPDLLVRDMRKCWPGPRRVHSASIWEDGTVAENLTRLASYSTKLWSYYSEAWEGRPTRRLMDREPEWDAWMDRLIDNVGLSNMIVASVSSRALWCPRDDEESLVASGFDEDADETQLNNQDNPQKPQIMTIMKAIMEKKNNAALPSNELSRRSTPTIGQPSRNHQAAGSGRYPEIEAGHCLVIPVASADEARPTDRDEAG</sequence>
<evidence type="ECO:0000313" key="3">
    <source>
        <dbReference type="Proteomes" id="UP000707352"/>
    </source>
</evidence>
<evidence type="ECO:0000256" key="1">
    <source>
        <dbReference type="SAM" id="MobiDB-lite"/>
    </source>
</evidence>
<organism evidence="2 3">
    <name type="scientific">Microvirga terricola</name>
    <dbReference type="NCBI Taxonomy" id="2719797"/>
    <lineage>
        <taxon>Bacteria</taxon>
        <taxon>Pseudomonadati</taxon>
        <taxon>Pseudomonadota</taxon>
        <taxon>Alphaproteobacteria</taxon>
        <taxon>Hyphomicrobiales</taxon>
        <taxon>Methylobacteriaceae</taxon>
        <taxon>Microvirga</taxon>
    </lineage>
</organism>
<comment type="caution">
    <text evidence="2">The sequence shown here is derived from an EMBL/GenBank/DDBJ whole genome shotgun (WGS) entry which is preliminary data.</text>
</comment>
<reference evidence="2 3" key="1">
    <citation type="submission" date="2020-03" db="EMBL/GenBank/DDBJ databases">
        <title>The genome sequence of Microvirga sp. c23x22.</title>
        <authorList>
            <person name="Zhang X."/>
        </authorList>
    </citation>
    <scope>NUCLEOTIDE SEQUENCE [LARGE SCALE GENOMIC DNA]</scope>
    <source>
        <strain evidence="3">c23x22</strain>
    </source>
</reference>
<dbReference type="EMBL" id="JAATJS010000001">
    <property type="protein sequence ID" value="NIX75316.1"/>
    <property type="molecule type" value="Genomic_DNA"/>
</dbReference>
<dbReference type="RefSeq" id="WP_167671210.1">
    <property type="nucleotide sequence ID" value="NZ_JAATJS010000001.1"/>
</dbReference>
<dbReference type="Proteomes" id="UP000707352">
    <property type="component" value="Unassembled WGS sequence"/>
</dbReference>